<sequence>MALESVRDDLLVAGVAAACAVTLTLSLELLANVSVSVWLHSTPLAVYFAYLFSRKGGPYGPLDTAQNWAVLAVAVTVVAGAYALFA</sequence>
<feature type="transmembrane region" description="Helical" evidence="1">
    <location>
        <begin position="65"/>
        <end position="85"/>
    </location>
</feature>
<accession>A0A7D5GGP6</accession>
<keyword evidence="1" id="KW-1133">Transmembrane helix</keyword>
<feature type="domain" description="DUF8049" evidence="2">
    <location>
        <begin position="1"/>
        <end position="84"/>
    </location>
</feature>
<name>A0A7D5GGP6_9EURY</name>
<evidence type="ECO:0000313" key="4">
    <source>
        <dbReference type="Proteomes" id="UP000509750"/>
    </source>
</evidence>
<dbReference type="AlphaFoldDB" id="A0A7D5GGP6"/>
<dbReference type="RefSeq" id="WP_179168526.1">
    <property type="nucleotide sequence ID" value="NZ_CP058529.1"/>
</dbReference>
<dbReference type="Pfam" id="PF26223">
    <property type="entry name" value="DUF8049"/>
    <property type="match status" value="1"/>
</dbReference>
<dbReference type="KEGG" id="halg:HUG10_05080"/>
<feature type="transmembrane region" description="Helical" evidence="1">
    <location>
        <begin position="36"/>
        <end position="53"/>
    </location>
</feature>
<reference evidence="3 4" key="1">
    <citation type="submission" date="2020-07" db="EMBL/GenBank/DDBJ databases">
        <title>Gai3-2, isolated from salt lake.</title>
        <authorList>
            <person name="Cui H."/>
            <person name="Shi X."/>
        </authorList>
    </citation>
    <scope>NUCLEOTIDE SEQUENCE [LARGE SCALE GENOMIC DNA]</scope>
    <source>
        <strain evidence="3 4">Gai3-2</strain>
    </source>
</reference>
<keyword evidence="4" id="KW-1185">Reference proteome</keyword>
<evidence type="ECO:0000256" key="1">
    <source>
        <dbReference type="SAM" id="Phobius"/>
    </source>
</evidence>
<gene>
    <name evidence="3" type="ORF">HUG10_05080</name>
</gene>
<organism evidence="3 4">
    <name type="scientific">Halorarum halophilum</name>
    <dbReference type="NCBI Taxonomy" id="2743090"/>
    <lineage>
        <taxon>Archaea</taxon>
        <taxon>Methanobacteriati</taxon>
        <taxon>Methanobacteriota</taxon>
        <taxon>Stenosarchaea group</taxon>
        <taxon>Halobacteria</taxon>
        <taxon>Halobacteriales</taxon>
        <taxon>Haloferacaceae</taxon>
        <taxon>Halorarum</taxon>
    </lineage>
</organism>
<keyword evidence="1" id="KW-0812">Transmembrane</keyword>
<protein>
    <recommendedName>
        <fullName evidence="2">DUF8049 domain-containing protein</fullName>
    </recommendedName>
</protein>
<dbReference type="GeneID" id="56028183"/>
<keyword evidence="1" id="KW-0472">Membrane</keyword>
<proteinExistence type="predicted"/>
<dbReference type="InterPro" id="IPR058362">
    <property type="entry name" value="DUF8049"/>
</dbReference>
<evidence type="ECO:0000313" key="3">
    <source>
        <dbReference type="EMBL" id="QLG26951.1"/>
    </source>
</evidence>
<dbReference type="EMBL" id="CP058529">
    <property type="protein sequence ID" value="QLG26951.1"/>
    <property type="molecule type" value="Genomic_DNA"/>
</dbReference>
<evidence type="ECO:0000259" key="2">
    <source>
        <dbReference type="Pfam" id="PF26223"/>
    </source>
</evidence>
<dbReference type="Proteomes" id="UP000509750">
    <property type="component" value="Chromosome"/>
</dbReference>
<dbReference type="OrthoDB" id="305503at2157"/>